<evidence type="ECO:0000313" key="8">
    <source>
        <dbReference type="EMBL" id="MCA9385827.1"/>
    </source>
</evidence>
<dbReference type="PANTHER" id="PTHR33991:SF1">
    <property type="entry name" value="DNA REPAIR PROTEIN RECO"/>
    <property type="match status" value="1"/>
</dbReference>
<dbReference type="GO" id="GO:0006310">
    <property type="term" value="P:DNA recombination"/>
    <property type="evidence" value="ECO:0007669"/>
    <property type="project" value="UniProtKB-KW"/>
</dbReference>
<dbReference type="Proteomes" id="UP000754563">
    <property type="component" value="Unassembled WGS sequence"/>
</dbReference>
<dbReference type="GO" id="GO:0006302">
    <property type="term" value="P:double-strand break repair"/>
    <property type="evidence" value="ECO:0007669"/>
    <property type="project" value="TreeGrafter"/>
</dbReference>
<dbReference type="Gene3D" id="1.20.1440.120">
    <property type="entry name" value="Recombination protein O, C-terminal domain"/>
    <property type="match status" value="1"/>
</dbReference>
<proteinExistence type="inferred from homology"/>
<protein>
    <recommendedName>
        <fullName evidence="2">DNA repair protein RecO</fullName>
    </recommendedName>
    <alternativeName>
        <fullName evidence="6">Recombination protein O</fullName>
    </alternativeName>
</protein>
<evidence type="ECO:0000256" key="5">
    <source>
        <dbReference type="ARBA" id="ARBA00023204"/>
    </source>
</evidence>
<feature type="domain" description="DNA replication/recombination mediator RecO N-terminal" evidence="7">
    <location>
        <begin position="1"/>
        <end position="79"/>
    </location>
</feature>
<feature type="non-terminal residue" evidence="8">
    <location>
        <position position="149"/>
    </location>
</feature>
<evidence type="ECO:0000256" key="6">
    <source>
        <dbReference type="ARBA" id="ARBA00033409"/>
    </source>
</evidence>
<accession>A0A955RKV1</accession>
<dbReference type="InterPro" id="IPR042242">
    <property type="entry name" value="RecO_C"/>
</dbReference>
<dbReference type="SUPFAM" id="SSF50249">
    <property type="entry name" value="Nucleic acid-binding proteins"/>
    <property type="match status" value="1"/>
</dbReference>
<name>A0A955RKV1_9BACT</name>
<keyword evidence="3" id="KW-0227">DNA damage</keyword>
<dbReference type="NCBIfam" id="TIGR00613">
    <property type="entry name" value="reco"/>
    <property type="match status" value="1"/>
</dbReference>
<evidence type="ECO:0000256" key="2">
    <source>
        <dbReference type="ARBA" id="ARBA00021310"/>
    </source>
</evidence>
<reference evidence="8" key="2">
    <citation type="journal article" date="2021" name="Microbiome">
        <title>Successional dynamics and alternative stable states in a saline activated sludge microbial community over 9 years.</title>
        <authorList>
            <person name="Wang Y."/>
            <person name="Ye J."/>
            <person name="Ju F."/>
            <person name="Liu L."/>
            <person name="Boyd J.A."/>
            <person name="Deng Y."/>
            <person name="Parks D.H."/>
            <person name="Jiang X."/>
            <person name="Yin X."/>
            <person name="Woodcroft B.J."/>
            <person name="Tyson G.W."/>
            <person name="Hugenholtz P."/>
            <person name="Polz M.F."/>
            <person name="Zhang T."/>
        </authorList>
    </citation>
    <scope>NUCLEOTIDE SEQUENCE</scope>
    <source>
        <strain evidence="8">HKST-UBA11</strain>
    </source>
</reference>
<dbReference type="AlphaFoldDB" id="A0A955RKV1"/>
<evidence type="ECO:0000256" key="1">
    <source>
        <dbReference type="ARBA" id="ARBA00007452"/>
    </source>
</evidence>
<dbReference type="Pfam" id="PF02565">
    <property type="entry name" value="RecO_C"/>
    <property type="match status" value="1"/>
</dbReference>
<evidence type="ECO:0000256" key="3">
    <source>
        <dbReference type="ARBA" id="ARBA00022763"/>
    </source>
</evidence>
<dbReference type="Pfam" id="PF11967">
    <property type="entry name" value="RecO_N"/>
    <property type="match status" value="1"/>
</dbReference>
<organism evidence="8 9">
    <name type="scientific">Candidatus Dojkabacteria bacterium</name>
    <dbReference type="NCBI Taxonomy" id="2099670"/>
    <lineage>
        <taxon>Bacteria</taxon>
        <taxon>Candidatus Dojkabacteria</taxon>
    </lineage>
</organism>
<dbReference type="Gene3D" id="2.40.50.140">
    <property type="entry name" value="Nucleic acid-binding proteins"/>
    <property type="match status" value="1"/>
</dbReference>
<evidence type="ECO:0000313" key="9">
    <source>
        <dbReference type="Proteomes" id="UP000754563"/>
    </source>
</evidence>
<comment type="similarity">
    <text evidence="1">Belongs to the RecO family.</text>
</comment>
<evidence type="ECO:0000256" key="4">
    <source>
        <dbReference type="ARBA" id="ARBA00023172"/>
    </source>
</evidence>
<dbReference type="InterPro" id="IPR012340">
    <property type="entry name" value="NA-bd_OB-fold"/>
</dbReference>
<sequence length="149" mass="17307">MKFYKTTGFIYKIQNYADADKLVWILTKNNGKVNSIAKGVKKVTSKRAGHIDILNYNQFSFHKGRNLDTLTETKIINSFNDLKKEFVYDFFYIAELLHKITLDNDEAAKLCEILLVFLNSATKDTFKKQLLSFELQLLKLLGFEPNLRT</sequence>
<comment type="caution">
    <text evidence="8">The sequence shown here is derived from an EMBL/GenBank/DDBJ whole genome shotgun (WGS) entry which is preliminary data.</text>
</comment>
<dbReference type="EMBL" id="JAGQLH010000048">
    <property type="protein sequence ID" value="MCA9385827.1"/>
    <property type="molecule type" value="Genomic_DNA"/>
</dbReference>
<reference evidence="8" key="1">
    <citation type="submission" date="2020-04" db="EMBL/GenBank/DDBJ databases">
        <authorList>
            <person name="Zhang T."/>
        </authorList>
    </citation>
    <scope>NUCLEOTIDE SEQUENCE</scope>
    <source>
        <strain evidence="8">HKST-UBA11</strain>
    </source>
</reference>
<keyword evidence="4" id="KW-0233">DNA recombination</keyword>
<evidence type="ECO:0000259" key="7">
    <source>
        <dbReference type="Pfam" id="PF11967"/>
    </source>
</evidence>
<dbReference type="GO" id="GO:0043590">
    <property type="term" value="C:bacterial nucleoid"/>
    <property type="evidence" value="ECO:0007669"/>
    <property type="project" value="TreeGrafter"/>
</dbReference>
<dbReference type="InterPro" id="IPR003717">
    <property type="entry name" value="RecO"/>
</dbReference>
<keyword evidence="5" id="KW-0234">DNA repair</keyword>
<dbReference type="InterPro" id="IPR022572">
    <property type="entry name" value="DNA_rep/recomb_RecO_N"/>
</dbReference>
<gene>
    <name evidence="8" type="primary">recO</name>
    <name evidence="8" type="ORF">KC717_04210</name>
</gene>
<dbReference type="PANTHER" id="PTHR33991">
    <property type="entry name" value="DNA REPAIR PROTEIN RECO"/>
    <property type="match status" value="1"/>
</dbReference>